<evidence type="ECO:0000256" key="6">
    <source>
        <dbReference type="SAM" id="Phobius"/>
    </source>
</evidence>
<evidence type="ECO:0000256" key="4">
    <source>
        <dbReference type="ARBA" id="ARBA00022989"/>
    </source>
</evidence>
<feature type="transmembrane region" description="Helical" evidence="6">
    <location>
        <begin position="216"/>
        <end position="237"/>
    </location>
</feature>
<dbReference type="AlphaFoldDB" id="A0A2L2Y6P7"/>
<name>A0A2L2Y6P7_PARTP</name>
<keyword evidence="5 6" id="KW-0472">Membrane</keyword>
<feature type="transmembrane region" description="Helical" evidence="6">
    <location>
        <begin position="271"/>
        <end position="290"/>
    </location>
</feature>
<comment type="subcellular location">
    <subcellularLocation>
        <location evidence="1">Membrane</location>
        <topology evidence="1">Multi-pass membrane protein</topology>
    </subcellularLocation>
</comment>
<evidence type="ECO:0000256" key="5">
    <source>
        <dbReference type="ARBA" id="ARBA00023136"/>
    </source>
</evidence>
<accession>A0A2L2Y6P7</accession>
<keyword evidence="4 6" id="KW-1133">Transmembrane helix</keyword>
<dbReference type="Pfam" id="PF07264">
    <property type="entry name" value="EI24"/>
    <property type="match status" value="1"/>
</dbReference>
<evidence type="ECO:0000256" key="3">
    <source>
        <dbReference type="ARBA" id="ARBA00022692"/>
    </source>
</evidence>
<dbReference type="EMBL" id="IAAA01016054">
    <property type="protein sequence ID" value="LAA03839.1"/>
    <property type="molecule type" value="mRNA"/>
</dbReference>
<organism evidence="7">
    <name type="scientific">Parasteatoda tepidariorum</name>
    <name type="common">Common house spider</name>
    <name type="synonym">Achaearanea tepidariorum</name>
    <dbReference type="NCBI Taxonomy" id="114398"/>
    <lineage>
        <taxon>Eukaryota</taxon>
        <taxon>Metazoa</taxon>
        <taxon>Ecdysozoa</taxon>
        <taxon>Arthropoda</taxon>
        <taxon>Chelicerata</taxon>
        <taxon>Arachnida</taxon>
        <taxon>Araneae</taxon>
        <taxon>Araneomorphae</taxon>
        <taxon>Entelegynae</taxon>
        <taxon>Araneoidea</taxon>
        <taxon>Theridiidae</taxon>
        <taxon>Parasteatoda</taxon>
    </lineage>
</organism>
<dbReference type="GO" id="GO:0016020">
    <property type="term" value="C:membrane"/>
    <property type="evidence" value="ECO:0007669"/>
    <property type="project" value="UniProtKB-SubCell"/>
</dbReference>
<feature type="transmembrane region" description="Helical" evidence="6">
    <location>
        <begin position="46"/>
        <end position="70"/>
    </location>
</feature>
<keyword evidence="3 6" id="KW-0812">Transmembrane</keyword>
<dbReference type="GO" id="GO:0005783">
    <property type="term" value="C:endoplasmic reticulum"/>
    <property type="evidence" value="ECO:0007669"/>
    <property type="project" value="TreeGrafter"/>
</dbReference>
<comment type="similarity">
    <text evidence="2">Belongs to the EI24 family.</text>
</comment>
<dbReference type="PANTHER" id="PTHR21389:SF0">
    <property type="entry name" value="ETOPOSIDE-INDUCED PROTEIN 2.4 HOMOLOG"/>
    <property type="match status" value="1"/>
</dbReference>
<protein>
    <submittedName>
        <fullName evidence="7">Etoposide-induced protein 2.4-like protein</fullName>
    </submittedName>
</protein>
<dbReference type="GO" id="GO:0016236">
    <property type="term" value="P:macroautophagy"/>
    <property type="evidence" value="ECO:0007669"/>
    <property type="project" value="TreeGrafter"/>
</dbReference>
<feature type="transmembrane region" description="Helical" evidence="6">
    <location>
        <begin position="90"/>
        <end position="113"/>
    </location>
</feature>
<sequence>MDGLKSTLFLMFYGFKDCLRGIWCLKHFWLHSQKQKAQKTGTSKSLLGVLKQCITFSALFWVGIFIFNRYILNFCIHHLLNSLLGPEWQYLPLVSNILGLLFNAVWTLPLFCFSKVLLNFKWYNEIAELTFDNVGGKRSHTKLSYSWGDQLESAVVQCVFMLQAYAMLWLPFPLHIQHVLCHVHLSLLYALYSFEYKWFQMGWGLRRRLAYVNSKWPYFLGFGLPLVLVSSYVGNYIESVCLFSTLFPIYVVSSTVTMDSRVQHYSLPVKFFEPASLTVSCIFVFAFSLIHKRK</sequence>
<dbReference type="InterPro" id="IPR059112">
    <property type="entry name" value="CysZ/EI24"/>
</dbReference>
<evidence type="ECO:0000256" key="1">
    <source>
        <dbReference type="ARBA" id="ARBA00004141"/>
    </source>
</evidence>
<evidence type="ECO:0000313" key="7">
    <source>
        <dbReference type="EMBL" id="LAA03839.1"/>
    </source>
</evidence>
<evidence type="ECO:0000256" key="2">
    <source>
        <dbReference type="ARBA" id="ARBA00010970"/>
    </source>
</evidence>
<dbReference type="OrthoDB" id="266518at2759"/>
<reference evidence="7" key="1">
    <citation type="journal article" date="2016" name="Mol. Ecol. Resour.">
        <title>Evaluation of the impact of RNA preservation methods of spiders for de novo transcriptome assembly.</title>
        <authorList>
            <person name="Kono N."/>
            <person name="Nakamura H."/>
            <person name="Ito Y."/>
            <person name="Tomita M."/>
            <person name="Arakawa K."/>
        </authorList>
    </citation>
    <scope>NUCLEOTIDE SEQUENCE</scope>
    <source>
        <tissue evidence="7">Whole body</tissue>
    </source>
</reference>
<proteinExistence type="evidence at transcript level"/>
<dbReference type="PANTHER" id="PTHR21389">
    <property type="entry name" value="P53 INDUCED PROTEIN"/>
    <property type="match status" value="1"/>
</dbReference>